<evidence type="ECO:0000313" key="2">
    <source>
        <dbReference type="EMBL" id="TCS61678.1"/>
    </source>
</evidence>
<sequence length="146" mass="15610">MSTIDWTTERTNTLIALWNEGLPTSEIGRRLEVTKNAVVGKVHRLGLKKRASPIRAASAPSTPKTERRKEAPTATEAKIVRLDALTSNMCSWPEGEPGTSDFHFCGSPAVTDKPYCAAHCARAYVRTSKGARSNNAKNAASAGAAA</sequence>
<keyword evidence="3" id="KW-1185">Reference proteome</keyword>
<dbReference type="Pfam" id="PF07750">
    <property type="entry name" value="GcrA"/>
    <property type="match status" value="1"/>
</dbReference>
<accession>A0A4R3J744</accession>
<protein>
    <submittedName>
        <fullName evidence="2">GcrA cell cycle regulator</fullName>
    </submittedName>
</protein>
<evidence type="ECO:0000256" key="1">
    <source>
        <dbReference type="SAM" id="MobiDB-lite"/>
    </source>
</evidence>
<name>A0A4R3J744_9PROT</name>
<organism evidence="2 3">
    <name type="scientific">Varunaivibrio sulfuroxidans</name>
    <dbReference type="NCBI Taxonomy" id="1773489"/>
    <lineage>
        <taxon>Bacteria</taxon>
        <taxon>Pseudomonadati</taxon>
        <taxon>Pseudomonadota</taxon>
        <taxon>Alphaproteobacteria</taxon>
        <taxon>Rhodospirillales</taxon>
        <taxon>Magnetovibrionaceae</taxon>
        <taxon>Varunaivibrio</taxon>
    </lineage>
</organism>
<reference evidence="2 3" key="1">
    <citation type="submission" date="2019-03" db="EMBL/GenBank/DDBJ databases">
        <title>Genomic Encyclopedia of Type Strains, Phase IV (KMG-IV): sequencing the most valuable type-strain genomes for metagenomic binning, comparative biology and taxonomic classification.</title>
        <authorList>
            <person name="Goeker M."/>
        </authorList>
    </citation>
    <scope>NUCLEOTIDE SEQUENCE [LARGE SCALE GENOMIC DNA]</scope>
    <source>
        <strain evidence="2 3">DSM 101688</strain>
    </source>
</reference>
<dbReference type="InterPro" id="IPR011681">
    <property type="entry name" value="GcrA"/>
</dbReference>
<evidence type="ECO:0000313" key="3">
    <source>
        <dbReference type="Proteomes" id="UP000295304"/>
    </source>
</evidence>
<proteinExistence type="predicted"/>
<comment type="caution">
    <text evidence="2">The sequence shown here is derived from an EMBL/GenBank/DDBJ whole genome shotgun (WGS) entry which is preliminary data.</text>
</comment>
<dbReference type="Proteomes" id="UP000295304">
    <property type="component" value="Unassembled WGS sequence"/>
</dbReference>
<dbReference type="Gene3D" id="1.10.10.60">
    <property type="entry name" value="Homeodomain-like"/>
    <property type="match status" value="1"/>
</dbReference>
<dbReference type="OrthoDB" id="9798071at2"/>
<gene>
    <name evidence="2" type="ORF">EDD55_10787</name>
</gene>
<dbReference type="AlphaFoldDB" id="A0A4R3J744"/>
<dbReference type="EMBL" id="SLZW01000007">
    <property type="protein sequence ID" value="TCS61678.1"/>
    <property type="molecule type" value="Genomic_DNA"/>
</dbReference>
<feature type="region of interest" description="Disordered" evidence="1">
    <location>
        <begin position="49"/>
        <end position="75"/>
    </location>
</feature>
<dbReference type="RefSeq" id="WP_132939390.1">
    <property type="nucleotide sequence ID" value="NZ_CP119676.1"/>
</dbReference>